<dbReference type="Pfam" id="PF00593">
    <property type="entry name" value="TonB_dep_Rec_b-barrel"/>
    <property type="match status" value="1"/>
</dbReference>
<feature type="chain" id="PRO_5018975758" evidence="6">
    <location>
        <begin position="25"/>
        <end position="954"/>
    </location>
</feature>
<evidence type="ECO:0000256" key="6">
    <source>
        <dbReference type="SAM" id="SignalP"/>
    </source>
</evidence>
<dbReference type="Gene3D" id="2.40.170.20">
    <property type="entry name" value="TonB-dependent receptor, beta-barrel domain"/>
    <property type="match status" value="1"/>
</dbReference>
<feature type="coiled-coil region" evidence="5">
    <location>
        <begin position="55"/>
        <end position="84"/>
    </location>
</feature>
<dbReference type="PANTHER" id="PTHR40980:SF3">
    <property type="entry name" value="TONB-DEPENDENT RECEPTOR-LIKE BETA-BARREL DOMAIN-CONTAINING PROTEIN"/>
    <property type="match status" value="1"/>
</dbReference>
<dbReference type="CDD" id="cd01347">
    <property type="entry name" value="ligand_gated_channel"/>
    <property type="match status" value="1"/>
</dbReference>
<evidence type="ECO:0000259" key="7">
    <source>
        <dbReference type="Pfam" id="PF00593"/>
    </source>
</evidence>
<feature type="signal peptide" evidence="6">
    <location>
        <begin position="1"/>
        <end position="24"/>
    </location>
</feature>
<keyword evidence="6" id="KW-0732">Signal</keyword>
<dbReference type="GO" id="GO:0009279">
    <property type="term" value="C:cell outer membrane"/>
    <property type="evidence" value="ECO:0007669"/>
    <property type="project" value="UniProtKB-SubCell"/>
</dbReference>
<dbReference type="SUPFAM" id="SSF56935">
    <property type="entry name" value="Porins"/>
    <property type="match status" value="1"/>
</dbReference>
<dbReference type="InterPro" id="IPR000531">
    <property type="entry name" value="Beta-barrel_TonB"/>
</dbReference>
<dbReference type="InterPro" id="IPR012910">
    <property type="entry name" value="Plug_dom"/>
</dbReference>
<reference evidence="9 10" key="1">
    <citation type="submission" date="2019-01" db="EMBL/GenBank/DDBJ databases">
        <title>Pseudolysobacter antarctica gen. nov., sp. nov., isolated from Fildes Peninsula, Antarctica.</title>
        <authorList>
            <person name="Wei Z."/>
            <person name="Peng F."/>
        </authorList>
    </citation>
    <scope>NUCLEOTIDE SEQUENCE [LARGE SCALE GENOMIC DNA]</scope>
    <source>
        <strain evidence="9 10">AQ6-296</strain>
    </source>
</reference>
<feature type="domain" description="TonB-dependent receptor-like beta-barrel" evidence="7">
    <location>
        <begin position="477"/>
        <end position="921"/>
    </location>
</feature>
<dbReference type="Proteomes" id="UP000291562">
    <property type="component" value="Chromosome"/>
</dbReference>
<keyword evidence="4" id="KW-0798">TonB box</keyword>
<dbReference type="PROSITE" id="PS51257">
    <property type="entry name" value="PROKAR_LIPOPROTEIN"/>
    <property type="match status" value="1"/>
</dbReference>
<dbReference type="AlphaFoldDB" id="A0A411HPL2"/>
<evidence type="ECO:0000259" key="8">
    <source>
        <dbReference type="Pfam" id="PF07715"/>
    </source>
</evidence>
<evidence type="ECO:0000256" key="1">
    <source>
        <dbReference type="ARBA" id="ARBA00004442"/>
    </source>
</evidence>
<evidence type="ECO:0000313" key="9">
    <source>
        <dbReference type="EMBL" id="QBB72402.1"/>
    </source>
</evidence>
<dbReference type="OrthoDB" id="8727862at2"/>
<evidence type="ECO:0000256" key="5">
    <source>
        <dbReference type="SAM" id="Coils"/>
    </source>
</evidence>
<dbReference type="Gene3D" id="2.170.130.10">
    <property type="entry name" value="TonB-dependent receptor, plug domain"/>
    <property type="match status" value="1"/>
</dbReference>
<feature type="domain" description="TonB-dependent receptor plug" evidence="8">
    <location>
        <begin position="100"/>
        <end position="201"/>
    </location>
</feature>
<keyword evidence="3" id="KW-0998">Cell outer membrane</keyword>
<dbReference type="InterPro" id="IPR036942">
    <property type="entry name" value="Beta-barrel_TonB_sf"/>
</dbReference>
<keyword evidence="9" id="KW-0675">Receptor</keyword>
<dbReference type="NCBIfam" id="TIGR01782">
    <property type="entry name" value="TonB-Xanth-Caul"/>
    <property type="match status" value="1"/>
</dbReference>
<keyword evidence="5" id="KW-0175">Coiled coil</keyword>
<proteinExistence type="inferred from homology"/>
<keyword evidence="10" id="KW-1185">Reference proteome</keyword>
<sequence>MLKPNLLALTVASILASCAGAACAADITADSAVAGYTQNSAPVQPDAAVDNQDPVKDDAKAKAKARAEKEKAEAEREATELETVNVSGIRRGIEDAISVKKNSDSIVEAVSAEDIGKLPDSSIAESIARLPGLAAQRVAGRAQVISVRGLSPDFSTTLLNGREQVSTGDNRSVEYDQYPSELFSGVLVYKTPDAGLVGQGLSGTLDLQTVRPLSFSKPVVVLNARASENSLGSAANASANGNRISASFIDQFADHTLGIALGYAHQETPVAEEQTGTYEPWFANPAVDNHRPGVPTDVYLTDGIKALRRTGVTKRDGLMATIEWKASDDWVSTLDLFASKSSQVDTANQFEAGLYYNGDYPCQPACNWTSPTVNGNNTLTGGVLSNVYPLVRGEYNKRNDKINAIGWNNAFKVGAVALVADVSYSKATREEVALENNTQLEPAKQLDSLTLRFPTGAFQTLNPGLNYSDPTKLFLRNTIYGSGYGKEPRVEDELKSFKLTAKFPVPDAVGSLFSDVDAGINYADRSKKKHQPEGNINLGAQGDTIIGSDLQYSPVDLSFAGSNLGSIPAWNVPAAVARYMTFNPSETSAPYLIAKAWNVYETIETAFAKANINAQWGEIGVRGNVGVQIQHVDQSSTANYWDDSAPAGQNVKPVEDGKKYTDALPSLNLAFDLGSDQTVRFAAAQQVARPRVDQLRASLDFGVNTATGVPGASGGNPKLDPWRANALDLSYEKYFGTKAYVSVAGFYKDLKTYIYEDSRTRDFSAFTPGTVATTNFGQYSTAYNGNGGRLSGLEFTVSLPFNLVTPVLDGFGVTASTSVTSSNISIKPDGGSVSAVGSANITLPGLSKHVTNLTVYYESHGFEARLSNRKRSDFIGEIGNFNGDRTVRYVVGEDITDAQISYNFQEGRFEGLSLLLQANNLTNTAFQTYAGTKDRPLEYIKYGRSVLLGANYKF</sequence>
<dbReference type="KEGG" id="xbc:ELE36_19635"/>
<name>A0A411HPL2_9GAMM</name>
<evidence type="ECO:0000256" key="3">
    <source>
        <dbReference type="ARBA" id="ARBA00023237"/>
    </source>
</evidence>
<dbReference type="Pfam" id="PF07715">
    <property type="entry name" value="Plug"/>
    <property type="match status" value="1"/>
</dbReference>
<gene>
    <name evidence="9" type="ORF">ELE36_19635</name>
</gene>
<dbReference type="InterPro" id="IPR037066">
    <property type="entry name" value="Plug_dom_sf"/>
</dbReference>
<dbReference type="PANTHER" id="PTHR40980">
    <property type="entry name" value="PLUG DOMAIN-CONTAINING PROTEIN"/>
    <property type="match status" value="1"/>
</dbReference>
<comment type="subcellular location">
    <subcellularLocation>
        <location evidence="1 4">Cell outer membrane</location>
    </subcellularLocation>
</comment>
<dbReference type="EMBL" id="CP035704">
    <property type="protein sequence ID" value="QBB72402.1"/>
    <property type="molecule type" value="Genomic_DNA"/>
</dbReference>
<evidence type="ECO:0000256" key="4">
    <source>
        <dbReference type="RuleBase" id="RU003357"/>
    </source>
</evidence>
<protein>
    <submittedName>
        <fullName evidence="9">TonB-dependent receptor</fullName>
    </submittedName>
</protein>
<dbReference type="InterPro" id="IPR010104">
    <property type="entry name" value="TonB_rcpt_bac"/>
</dbReference>
<dbReference type="RefSeq" id="WP_129836332.1">
    <property type="nucleotide sequence ID" value="NZ_CP035704.1"/>
</dbReference>
<evidence type="ECO:0000313" key="10">
    <source>
        <dbReference type="Proteomes" id="UP000291562"/>
    </source>
</evidence>
<evidence type="ECO:0000256" key="2">
    <source>
        <dbReference type="ARBA" id="ARBA00023136"/>
    </source>
</evidence>
<accession>A0A411HPL2</accession>
<comment type="similarity">
    <text evidence="4">Belongs to the TonB-dependent receptor family.</text>
</comment>
<keyword evidence="2 4" id="KW-0472">Membrane</keyword>
<organism evidence="9 10">
    <name type="scientific">Pseudolysobacter antarcticus</name>
    <dbReference type="NCBI Taxonomy" id="2511995"/>
    <lineage>
        <taxon>Bacteria</taxon>
        <taxon>Pseudomonadati</taxon>
        <taxon>Pseudomonadota</taxon>
        <taxon>Gammaproteobacteria</taxon>
        <taxon>Lysobacterales</taxon>
        <taxon>Rhodanobacteraceae</taxon>
        <taxon>Pseudolysobacter</taxon>
    </lineage>
</organism>